<feature type="active site" description="Proton acceptor; via imino nitrogen" evidence="3">
    <location>
        <position position="2"/>
    </location>
</feature>
<geneLocation type="plasmid" evidence="6">
    <name>unnamed</name>
</geneLocation>
<dbReference type="Pfam" id="PF01361">
    <property type="entry name" value="Tautomerase"/>
    <property type="match status" value="1"/>
</dbReference>
<evidence type="ECO:0000256" key="4">
    <source>
        <dbReference type="RuleBase" id="RU362032"/>
    </source>
</evidence>
<keyword evidence="6" id="KW-0614">Plasmid</keyword>
<dbReference type="AlphaFoldDB" id="A0AB39BP12"/>
<reference evidence="6" key="1">
    <citation type="submission" date="2024-07" db="EMBL/GenBank/DDBJ databases">
        <title>Identification and characteristics of an arsenic-resistant bacterial isolate, which belongs to a novel species.</title>
        <authorList>
            <person name="Juszczyk A."/>
            <person name="Kowalczyk A."/>
            <person name="Was K."/>
            <person name="Kosowicz W."/>
            <person name="Budzyn A."/>
            <person name="Latowski D."/>
        </authorList>
    </citation>
    <scope>NUCLEOTIDE SEQUENCE</scope>
    <source>
        <strain evidence="6">As8PL</strain>
        <plasmid evidence="6">unnamed</plasmid>
    </source>
</reference>
<dbReference type="PANTHER" id="PTHR35530:SF1">
    <property type="entry name" value="2-HYDROXYMUCONATE TAUTOMERASE"/>
    <property type="match status" value="1"/>
</dbReference>
<gene>
    <name evidence="6" type="ORF">AB3N04_00215</name>
</gene>
<evidence type="ECO:0000256" key="2">
    <source>
        <dbReference type="ARBA" id="ARBA00023235"/>
    </source>
</evidence>
<dbReference type="InterPro" id="IPR018191">
    <property type="entry name" value="4-OT"/>
</dbReference>
<evidence type="ECO:0000259" key="5">
    <source>
        <dbReference type="Pfam" id="PF01361"/>
    </source>
</evidence>
<dbReference type="InterPro" id="IPR014347">
    <property type="entry name" value="Tautomerase/MIF_sf"/>
</dbReference>
<organism evidence="6">
    <name type="scientific">Alkalihalophilus sp. As8PL</name>
    <dbReference type="NCBI Taxonomy" id="3237103"/>
    <lineage>
        <taxon>Bacteria</taxon>
        <taxon>Bacillati</taxon>
        <taxon>Bacillota</taxon>
        <taxon>Bacilli</taxon>
        <taxon>Bacillales</taxon>
        <taxon>Bacillaceae</taxon>
        <taxon>Alkalihalophilus</taxon>
    </lineage>
</organism>
<dbReference type="EC" id="5.3.2.-" evidence="4"/>
<keyword evidence="2 4" id="KW-0413">Isomerase</keyword>
<evidence type="ECO:0000256" key="3">
    <source>
        <dbReference type="PIRSR" id="PIRSR618191-1"/>
    </source>
</evidence>
<dbReference type="EMBL" id="CP162550">
    <property type="protein sequence ID" value="XDI35180.1"/>
    <property type="molecule type" value="Genomic_DNA"/>
</dbReference>
<comment type="similarity">
    <text evidence="1 4">Belongs to the 4-oxalocrotonate tautomerase family.</text>
</comment>
<dbReference type="PANTHER" id="PTHR35530">
    <property type="entry name" value="TAUTOMERASE-RELATED"/>
    <property type="match status" value="1"/>
</dbReference>
<dbReference type="GO" id="GO:0016853">
    <property type="term" value="F:isomerase activity"/>
    <property type="evidence" value="ECO:0007669"/>
    <property type="project" value="UniProtKB-UniRule"/>
</dbReference>
<evidence type="ECO:0000256" key="1">
    <source>
        <dbReference type="ARBA" id="ARBA00006723"/>
    </source>
</evidence>
<name>A0AB39BP12_9BACI</name>
<feature type="domain" description="4-oxalocrotonate tautomerase-like" evidence="5">
    <location>
        <begin position="2"/>
        <end position="64"/>
    </location>
</feature>
<dbReference type="NCBIfam" id="TIGR00013">
    <property type="entry name" value="taut"/>
    <property type="match status" value="1"/>
</dbReference>
<dbReference type="SUPFAM" id="SSF55331">
    <property type="entry name" value="Tautomerase/MIF"/>
    <property type="match status" value="1"/>
</dbReference>
<evidence type="ECO:0000313" key="6">
    <source>
        <dbReference type="EMBL" id="XDI35180.1"/>
    </source>
</evidence>
<proteinExistence type="inferred from homology"/>
<protein>
    <recommendedName>
        <fullName evidence="4">Tautomerase</fullName>
        <ecNumber evidence="4">5.3.2.-</ecNumber>
    </recommendedName>
</protein>
<accession>A0AB39BP12</accession>
<dbReference type="InterPro" id="IPR004370">
    <property type="entry name" value="4-OT-like_dom"/>
</dbReference>
<dbReference type="RefSeq" id="WP_017729264.1">
    <property type="nucleotide sequence ID" value="NZ_CP162550.1"/>
</dbReference>
<sequence>MPYVNIKVTKENGGLTKEEKLTLIKGATNLLAETLNKNPSSTVVIIDEIDMDNYGLGAEQISDRRKAGK</sequence>
<dbReference type="Gene3D" id="3.30.429.10">
    <property type="entry name" value="Macrophage Migration Inhibitory Factor"/>
    <property type="match status" value="1"/>
</dbReference>